<dbReference type="Pfam" id="PF03457">
    <property type="entry name" value="HA"/>
    <property type="match status" value="2"/>
</dbReference>
<evidence type="ECO:0000256" key="1">
    <source>
        <dbReference type="SAM" id="MobiDB-lite"/>
    </source>
</evidence>
<dbReference type="InterPro" id="IPR005114">
    <property type="entry name" value="Helicase_assoc"/>
</dbReference>
<evidence type="ECO:0000259" key="2">
    <source>
        <dbReference type="Pfam" id="PF03457"/>
    </source>
</evidence>
<reference evidence="3" key="1">
    <citation type="submission" date="2021-01" db="EMBL/GenBank/DDBJ databases">
        <authorList>
            <person name="Corre E."/>
            <person name="Pelletier E."/>
            <person name="Niang G."/>
            <person name="Scheremetjew M."/>
            <person name="Finn R."/>
            <person name="Kale V."/>
            <person name="Holt S."/>
            <person name="Cochrane G."/>
            <person name="Meng A."/>
            <person name="Brown T."/>
            <person name="Cohen L."/>
        </authorList>
    </citation>
    <scope>NUCLEOTIDE SEQUENCE</scope>
    <source>
        <strain evidence="3">10249 10 AB</strain>
    </source>
</reference>
<feature type="compositionally biased region" description="Polar residues" evidence="1">
    <location>
        <begin position="38"/>
        <end position="48"/>
    </location>
</feature>
<name>A0A7S4ATX5_9STRA</name>
<dbReference type="PANTHER" id="PTHR33418:SF1">
    <property type="entry name" value="HELICASE-ASSOCIATED DOMAIN-CONTAINING PROTEIN"/>
    <property type="match status" value="1"/>
</dbReference>
<dbReference type="EMBL" id="HBIX01028076">
    <property type="protein sequence ID" value="CAE0726195.1"/>
    <property type="molecule type" value="Transcribed_RNA"/>
</dbReference>
<gene>
    <name evidence="3" type="ORF">PAUS00366_LOCUS18952</name>
</gene>
<feature type="domain" description="Helicase-associated" evidence="2">
    <location>
        <begin position="418"/>
        <end position="484"/>
    </location>
</feature>
<accession>A0A7S4ATX5</accession>
<feature type="region of interest" description="Disordered" evidence="1">
    <location>
        <begin position="338"/>
        <end position="364"/>
    </location>
</feature>
<dbReference type="Gene3D" id="6.10.140.530">
    <property type="match status" value="2"/>
</dbReference>
<evidence type="ECO:0000313" key="3">
    <source>
        <dbReference type="EMBL" id="CAE0726195.1"/>
    </source>
</evidence>
<feature type="compositionally biased region" description="Low complexity" evidence="1">
    <location>
        <begin position="10"/>
        <end position="32"/>
    </location>
</feature>
<dbReference type="AlphaFoldDB" id="A0A7S4ATX5"/>
<feature type="region of interest" description="Disordered" evidence="1">
    <location>
        <begin position="1"/>
        <end position="54"/>
    </location>
</feature>
<protein>
    <recommendedName>
        <fullName evidence="2">Helicase-associated domain-containing protein</fullName>
    </recommendedName>
</protein>
<proteinExistence type="predicted"/>
<dbReference type="PANTHER" id="PTHR33418">
    <property type="entry name" value="HELICASE-ASSOCIATED"/>
    <property type="match status" value="1"/>
</dbReference>
<feature type="compositionally biased region" description="Polar residues" evidence="1">
    <location>
        <begin position="355"/>
        <end position="364"/>
    </location>
</feature>
<feature type="compositionally biased region" description="Low complexity" evidence="1">
    <location>
        <begin position="342"/>
        <end position="354"/>
    </location>
</feature>
<feature type="domain" description="Helicase-associated" evidence="2">
    <location>
        <begin position="490"/>
        <end position="557"/>
    </location>
</feature>
<sequence>MSTDKFIQESNNYSNSSSSSSNNNNIVHSNNNEIRYNPTITSVHTNSDSDSDTNRKMPAFILPPMPNSHPTRARAVLNHYDNEQHRALATSRTLNDPLLEARALVERQHQQLDETNKTYALLRAREMLAQQELKMVLLDKVRKETMYRGTLTGAISSPASATIGEANVRIGGSSRKRPLEEDILLAEREQILRRVRQEKEMILLNNLRKGEILASERRKQDDDQILNALFSKQNAMLQGASTLNPSDPLSRLTMYKNDSLSFAPQPSRLPPLFRDALSAGPRGRTNPINNDLLSGRINPNNDLPFNRSGCGLGSGISQADQGLSSFYNNFKTLTASSHAETSRTNSIHSSTSTTNAHTGANWNRTSTLGSSPTSCFASVSSSHQQETNNTGLDFLWKNSDDEIEQREELNRFNKHQCKQWTVKYQELLAFKKKEGNCNVPHLYKENRGLAMWVKRQRHQHNLLVEKKPSTLTGERIKLLESIGFVWNCLDSSWERNFEDLRIFAICNGHFSVPPTYEKNPKLASWVVTQRRQCKLLEDGKQSSMAQKRFEKLKQIGFPVWINKVRKPSSPL</sequence>
<organism evidence="3">
    <name type="scientific">Pseudo-nitzschia australis</name>
    <dbReference type="NCBI Taxonomy" id="44445"/>
    <lineage>
        <taxon>Eukaryota</taxon>
        <taxon>Sar</taxon>
        <taxon>Stramenopiles</taxon>
        <taxon>Ochrophyta</taxon>
        <taxon>Bacillariophyta</taxon>
        <taxon>Bacillariophyceae</taxon>
        <taxon>Bacillariophycidae</taxon>
        <taxon>Bacillariales</taxon>
        <taxon>Bacillariaceae</taxon>
        <taxon>Pseudo-nitzschia</taxon>
    </lineage>
</organism>